<feature type="non-terminal residue" evidence="1">
    <location>
        <position position="100"/>
    </location>
</feature>
<gene>
    <name evidence="1" type="ORF">Q604_UNBC15794G0001</name>
</gene>
<proteinExistence type="predicted"/>
<sequence length="100" mass="11656">IPRIKRLIKNLDKYMKITNDEEGNKVCEINQSKALQDSINIAVAVYNQKEFKAVSGSDEVDDYCVAMEKEETVFESCRVNRLGKIGIGYNRFYETLYTWY</sequence>
<dbReference type="AlphaFoldDB" id="W1XHC3"/>
<protein>
    <submittedName>
        <fullName evidence="1">Uncharacterized protein</fullName>
    </submittedName>
</protein>
<feature type="non-terminal residue" evidence="1">
    <location>
        <position position="1"/>
    </location>
</feature>
<dbReference type="EMBL" id="AZMM01015794">
    <property type="protein sequence ID" value="ETJ29682.1"/>
    <property type="molecule type" value="Genomic_DNA"/>
</dbReference>
<dbReference type="Pfam" id="PF14424">
    <property type="entry name" value="Toxin-deaminase"/>
    <property type="match status" value="1"/>
</dbReference>
<reference evidence="1" key="1">
    <citation type="submission" date="2013-12" db="EMBL/GenBank/DDBJ databases">
        <title>A Varibaculum cambriense genome reconstructed from a premature infant gut community with otherwise low bacterial novelty that shifts toward anaerobic metabolism during the third week of life.</title>
        <authorList>
            <person name="Brown C.T."/>
            <person name="Sharon I."/>
            <person name="Thomas B.C."/>
            <person name="Castelle C.J."/>
            <person name="Morowitz M.J."/>
            <person name="Banfield J.F."/>
        </authorList>
    </citation>
    <scope>NUCLEOTIDE SEQUENCE</scope>
</reference>
<accession>W1XHC3</accession>
<evidence type="ECO:0000313" key="1">
    <source>
        <dbReference type="EMBL" id="ETJ29682.1"/>
    </source>
</evidence>
<dbReference type="InterPro" id="IPR032721">
    <property type="entry name" value="Toxin-deaminase"/>
</dbReference>
<name>W1XHC3_9ZZZZ</name>
<comment type="caution">
    <text evidence="1">The sequence shown here is derived from an EMBL/GenBank/DDBJ whole genome shotgun (WGS) entry which is preliminary data.</text>
</comment>
<organism evidence="1">
    <name type="scientific">human gut metagenome</name>
    <dbReference type="NCBI Taxonomy" id="408170"/>
    <lineage>
        <taxon>unclassified sequences</taxon>
        <taxon>metagenomes</taxon>
        <taxon>organismal metagenomes</taxon>
    </lineage>
</organism>